<accession>A0A494Y3P5</accession>
<evidence type="ECO:0000256" key="1">
    <source>
        <dbReference type="ARBA" id="ARBA00004635"/>
    </source>
</evidence>
<evidence type="ECO:0000256" key="6">
    <source>
        <dbReference type="ARBA" id="ARBA00023139"/>
    </source>
</evidence>
<evidence type="ECO:0000256" key="5">
    <source>
        <dbReference type="ARBA" id="ARBA00023136"/>
    </source>
</evidence>
<dbReference type="OrthoDB" id="2380468at2"/>
<dbReference type="InterPro" id="IPR057336">
    <property type="entry name" value="GerAC_N"/>
</dbReference>
<organism evidence="10 11">
    <name type="scientific">Cohnella endophytica</name>
    <dbReference type="NCBI Taxonomy" id="2419778"/>
    <lineage>
        <taxon>Bacteria</taxon>
        <taxon>Bacillati</taxon>
        <taxon>Bacillota</taxon>
        <taxon>Bacilli</taxon>
        <taxon>Bacillales</taxon>
        <taxon>Paenibacillaceae</taxon>
        <taxon>Cohnella</taxon>
    </lineage>
</organism>
<evidence type="ECO:0000256" key="3">
    <source>
        <dbReference type="ARBA" id="ARBA00022544"/>
    </source>
</evidence>
<proteinExistence type="inferred from homology"/>
<dbReference type="GO" id="GO:0016020">
    <property type="term" value="C:membrane"/>
    <property type="evidence" value="ECO:0007669"/>
    <property type="project" value="UniProtKB-SubCell"/>
</dbReference>
<keyword evidence="11" id="KW-1185">Reference proteome</keyword>
<dbReference type="Pfam" id="PF05504">
    <property type="entry name" value="Spore_GerAC"/>
    <property type="match status" value="1"/>
</dbReference>
<dbReference type="PANTHER" id="PTHR35789:SF1">
    <property type="entry name" value="SPORE GERMINATION PROTEIN B3"/>
    <property type="match status" value="1"/>
</dbReference>
<dbReference type="AlphaFoldDB" id="A0A494Y3P5"/>
<dbReference type="InterPro" id="IPR046953">
    <property type="entry name" value="Spore_GerAC-like_C"/>
</dbReference>
<comment type="subcellular location">
    <subcellularLocation>
        <location evidence="1">Membrane</location>
        <topology evidence="1">Lipid-anchor</topology>
    </subcellularLocation>
</comment>
<feature type="domain" description="Spore germination GerAC-like C-terminal" evidence="8">
    <location>
        <begin position="217"/>
        <end position="374"/>
    </location>
</feature>
<comment type="similarity">
    <text evidence="2">Belongs to the GerABKC lipoprotein family.</text>
</comment>
<name>A0A494Y3P5_9BACL</name>
<dbReference type="Proteomes" id="UP000282076">
    <property type="component" value="Unassembled WGS sequence"/>
</dbReference>
<protein>
    <submittedName>
        <fullName evidence="10">Ger(X)C family spore germination protein</fullName>
    </submittedName>
</protein>
<comment type="caution">
    <text evidence="10">The sequence shown here is derived from an EMBL/GenBank/DDBJ whole genome shotgun (WGS) entry which is preliminary data.</text>
</comment>
<evidence type="ECO:0000256" key="2">
    <source>
        <dbReference type="ARBA" id="ARBA00007886"/>
    </source>
</evidence>
<dbReference type="PANTHER" id="PTHR35789">
    <property type="entry name" value="SPORE GERMINATION PROTEIN B3"/>
    <property type="match status" value="1"/>
</dbReference>
<gene>
    <name evidence="10" type="ORF">D7Z26_05175</name>
</gene>
<keyword evidence="5" id="KW-0472">Membrane</keyword>
<evidence type="ECO:0000259" key="9">
    <source>
        <dbReference type="Pfam" id="PF25198"/>
    </source>
</evidence>
<dbReference type="InterPro" id="IPR038501">
    <property type="entry name" value="Spore_GerAC_C_sf"/>
</dbReference>
<dbReference type="Pfam" id="PF25198">
    <property type="entry name" value="Spore_GerAC_N"/>
    <property type="match status" value="1"/>
</dbReference>
<sequence>MRKSLSMLGLIVGWLLVSGCDNDMKNIEKLSYANAVGVDFKDGKYYGYIQMADFQNVAKTSTGTRGPSKIWIGEGSGDTFEEALFQVYETAQERIIWGHVSALVISESAMKEGIISIYESFSRYHEFRLTPWVYATRGSVKDIFSVTGFFERSPLDTMLHEPEAIHSQSSFVSPIKLHEVIRQINEPGFTLCIPSLAANKTQWSEKEKPELKLKINGAIFLKNDSFKSFIPLEELSGLRWVQSGIVRAGIPVPDPKDPSVQIVIDNPKSKVKTISRGDRPQFDIKVKATGSVVSRTKNDLLDYRQLTDATAKAIEDEIRKVFRTGIDHKTDILNLEYQLFRYHYGLWKSMSPAEDRLLTDDAIHDIRIKLNIVHTSSEKNKKNIGAE</sequence>
<dbReference type="EMBL" id="RBZM01000002">
    <property type="protein sequence ID" value="RKP57367.1"/>
    <property type="molecule type" value="Genomic_DNA"/>
</dbReference>
<dbReference type="Gene3D" id="3.30.300.210">
    <property type="entry name" value="Nutrient germinant receptor protein C, domain 3"/>
    <property type="match status" value="1"/>
</dbReference>
<feature type="domain" description="Spore germination protein N-terminal" evidence="9">
    <location>
        <begin position="23"/>
        <end position="196"/>
    </location>
</feature>
<dbReference type="RefSeq" id="WP_120974983.1">
    <property type="nucleotide sequence ID" value="NZ_RBZM01000002.1"/>
</dbReference>
<keyword evidence="3" id="KW-0309">Germination</keyword>
<keyword evidence="7" id="KW-0449">Lipoprotein</keyword>
<evidence type="ECO:0000256" key="4">
    <source>
        <dbReference type="ARBA" id="ARBA00022729"/>
    </source>
</evidence>
<evidence type="ECO:0000313" key="10">
    <source>
        <dbReference type="EMBL" id="RKP57367.1"/>
    </source>
</evidence>
<keyword evidence="6" id="KW-0564">Palmitate</keyword>
<dbReference type="PROSITE" id="PS51257">
    <property type="entry name" value="PROKAR_LIPOPROTEIN"/>
    <property type="match status" value="1"/>
</dbReference>
<dbReference type="GO" id="GO:0009847">
    <property type="term" value="P:spore germination"/>
    <property type="evidence" value="ECO:0007669"/>
    <property type="project" value="InterPro"/>
</dbReference>
<reference evidence="10 11" key="1">
    <citation type="submission" date="2018-10" db="EMBL/GenBank/DDBJ databases">
        <title>Cohnella sp. M2MS4P-1, whole genome shotgun sequence.</title>
        <authorList>
            <person name="Tuo L."/>
        </authorList>
    </citation>
    <scope>NUCLEOTIDE SEQUENCE [LARGE SCALE GENOMIC DNA]</scope>
    <source>
        <strain evidence="10 11">M2MS4P-1</strain>
    </source>
</reference>
<keyword evidence="4" id="KW-0732">Signal</keyword>
<evidence type="ECO:0000313" key="11">
    <source>
        <dbReference type="Proteomes" id="UP000282076"/>
    </source>
</evidence>
<dbReference type="NCBIfam" id="TIGR02887">
    <property type="entry name" value="spore_ger_x_C"/>
    <property type="match status" value="1"/>
</dbReference>
<dbReference type="InterPro" id="IPR008844">
    <property type="entry name" value="Spore_GerAC-like"/>
</dbReference>
<evidence type="ECO:0000256" key="7">
    <source>
        <dbReference type="ARBA" id="ARBA00023288"/>
    </source>
</evidence>
<evidence type="ECO:0000259" key="8">
    <source>
        <dbReference type="Pfam" id="PF05504"/>
    </source>
</evidence>